<organism evidence="2 3">
    <name type="scientific">Oleomonas cavernae</name>
    <dbReference type="NCBI Taxonomy" id="2320859"/>
    <lineage>
        <taxon>Bacteria</taxon>
        <taxon>Pseudomonadati</taxon>
        <taxon>Pseudomonadota</taxon>
        <taxon>Alphaproteobacteria</taxon>
        <taxon>Acetobacterales</taxon>
        <taxon>Acetobacteraceae</taxon>
        <taxon>Oleomonas</taxon>
    </lineage>
</organism>
<gene>
    <name evidence="2" type="ORF">D3874_19540</name>
</gene>
<dbReference type="InterPro" id="IPR046252">
    <property type="entry name" value="DUF6285"/>
</dbReference>
<dbReference type="EMBL" id="QYUK01000011">
    <property type="protein sequence ID" value="RJF88899.1"/>
    <property type="molecule type" value="Genomic_DNA"/>
</dbReference>
<reference evidence="2 3" key="1">
    <citation type="submission" date="2018-09" db="EMBL/GenBank/DDBJ databases">
        <authorList>
            <person name="Zhu H."/>
        </authorList>
    </citation>
    <scope>NUCLEOTIDE SEQUENCE [LARGE SCALE GENOMIC DNA]</scope>
    <source>
        <strain evidence="2 3">K1W22B-8</strain>
    </source>
</reference>
<dbReference type="OrthoDB" id="8854461at2"/>
<keyword evidence="3" id="KW-1185">Reference proteome</keyword>
<evidence type="ECO:0000313" key="2">
    <source>
        <dbReference type="EMBL" id="RJF88899.1"/>
    </source>
</evidence>
<dbReference type="AlphaFoldDB" id="A0A418WG58"/>
<accession>A0A418WG58</accession>
<name>A0A418WG58_9PROT</name>
<feature type="domain" description="DUF6285" evidence="1">
    <location>
        <begin position="24"/>
        <end position="114"/>
    </location>
</feature>
<dbReference type="RefSeq" id="WP_119779887.1">
    <property type="nucleotide sequence ID" value="NZ_QYUK01000011.1"/>
</dbReference>
<evidence type="ECO:0000313" key="3">
    <source>
        <dbReference type="Proteomes" id="UP000284605"/>
    </source>
</evidence>
<proteinExistence type="predicted"/>
<sequence>MQDKPDAAAIVATVNAFLRETILPLLSGRAAFDLRVSMNALELVGRELVLSPASDAAEAARLSALLGETGTLEDLNQTLGQRIAAGEIGLETPGLIDHLRATAIEKLAVDQPKYSSYRRALGKK</sequence>
<protein>
    <recommendedName>
        <fullName evidence="1">DUF6285 domain-containing protein</fullName>
    </recommendedName>
</protein>
<dbReference type="Pfam" id="PF19802">
    <property type="entry name" value="DUF6285"/>
    <property type="match status" value="1"/>
</dbReference>
<dbReference type="Proteomes" id="UP000284605">
    <property type="component" value="Unassembled WGS sequence"/>
</dbReference>
<evidence type="ECO:0000259" key="1">
    <source>
        <dbReference type="Pfam" id="PF19802"/>
    </source>
</evidence>
<comment type="caution">
    <text evidence="2">The sequence shown here is derived from an EMBL/GenBank/DDBJ whole genome shotgun (WGS) entry which is preliminary data.</text>
</comment>